<sequence>MTAISAEVTIIIDAPPEHVWAVMLDFSRYHEWNPFIVRIEQQGPVALDGRMRLHVRWNDGTTASSGEQITELVAPAEARAGCLAYRFTGLLPAFGLVRATRVQRVEPLPDGRTRWFTRERFTGRLIRFLPLGKIEDGFSRHACALKTRAEQLTREPAALPRDPPTFALRPHGERGFELVARVDGRDLVVQEHLVAGAEGTDGGTPEAAFAVAVFQDGAATGVRIRRASHQGREPHVVAETWVESHNGGRTWSPCTGPFAGRLVAEFAEGSVAGWDGACP</sequence>
<reference evidence="1" key="1">
    <citation type="submission" date="2021-08" db="EMBL/GenBank/DDBJ databases">
        <authorList>
            <person name="Stevens D.C."/>
        </authorList>
    </citation>
    <scope>NUCLEOTIDE SEQUENCE</scope>
    <source>
        <strain evidence="1">DSM 53165</strain>
    </source>
</reference>
<dbReference type="InterPro" id="IPR019587">
    <property type="entry name" value="Polyketide_cyclase/dehydratase"/>
</dbReference>
<dbReference type="SUPFAM" id="SSF55961">
    <property type="entry name" value="Bet v1-like"/>
    <property type="match status" value="1"/>
</dbReference>
<dbReference type="EMBL" id="JAIRAU010000056">
    <property type="protein sequence ID" value="MBZ5715036.1"/>
    <property type="molecule type" value="Genomic_DNA"/>
</dbReference>
<evidence type="ECO:0000313" key="1">
    <source>
        <dbReference type="EMBL" id="MBZ5715036.1"/>
    </source>
</evidence>
<dbReference type="InterPro" id="IPR023393">
    <property type="entry name" value="START-like_dom_sf"/>
</dbReference>
<name>A0ABS7U433_9BACT</name>
<comment type="caution">
    <text evidence="1">The sequence shown here is derived from an EMBL/GenBank/DDBJ whole genome shotgun (WGS) entry which is preliminary data.</text>
</comment>
<keyword evidence="2" id="KW-1185">Reference proteome</keyword>
<dbReference type="CDD" id="cd07822">
    <property type="entry name" value="SRPBCC_4"/>
    <property type="match status" value="1"/>
</dbReference>
<proteinExistence type="predicted"/>
<organism evidence="1 2">
    <name type="scientific">Nannocystis pusilla</name>
    <dbReference type="NCBI Taxonomy" id="889268"/>
    <lineage>
        <taxon>Bacteria</taxon>
        <taxon>Pseudomonadati</taxon>
        <taxon>Myxococcota</taxon>
        <taxon>Polyangia</taxon>
        <taxon>Nannocystales</taxon>
        <taxon>Nannocystaceae</taxon>
        <taxon>Nannocystis</taxon>
    </lineage>
</organism>
<dbReference type="Pfam" id="PF10604">
    <property type="entry name" value="Polyketide_cyc2"/>
    <property type="match status" value="1"/>
</dbReference>
<accession>A0ABS7U433</accession>
<dbReference type="Gene3D" id="3.30.530.20">
    <property type="match status" value="1"/>
</dbReference>
<gene>
    <name evidence="1" type="ORF">K7C98_37875</name>
</gene>
<dbReference type="Proteomes" id="UP001139031">
    <property type="component" value="Unassembled WGS sequence"/>
</dbReference>
<protein>
    <submittedName>
        <fullName evidence="1">SRPBCC domain-containing protein</fullName>
    </submittedName>
</protein>
<dbReference type="RefSeq" id="WP_224196768.1">
    <property type="nucleotide sequence ID" value="NZ_JAIRAU010000056.1"/>
</dbReference>
<evidence type="ECO:0000313" key="2">
    <source>
        <dbReference type="Proteomes" id="UP001139031"/>
    </source>
</evidence>